<dbReference type="EMBL" id="CBLU010000003">
    <property type="protein sequence ID" value="CDG03512.1"/>
    <property type="molecule type" value="Genomic_DNA"/>
</dbReference>
<dbReference type="PANTHER" id="PTHR12526:SF630">
    <property type="entry name" value="GLYCOSYLTRANSFERASE"/>
    <property type="match status" value="1"/>
</dbReference>
<gene>
    <name evidence="2" type="primary">welJ</name>
    <name evidence="2" type="ORF">O9U_00285</name>
</gene>
<dbReference type="Gene3D" id="3.40.50.2000">
    <property type="entry name" value="Glycogen Phosphorylase B"/>
    <property type="match status" value="1"/>
</dbReference>
<reference evidence="2 3" key="1">
    <citation type="journal article" date="2013" name="Appl. Environ. Microbiol.">
        <title>The Carbohydrate Metabolism Signature of Lactococcus lactis Strain A12 Reveals Its Sourdough Ecosystem Origin.</title>
        <authorList>
            <person name="Passerini D."/>
            <person name="Coddeville M."/>
            <person name="Le Bourgeois P."/>
            <person name="Loubiere P."/>
            <person name="Ritzenthaler P."/>
            <person name="Fontagne-Faucher C."/>
            <person name="Daveran-Mingot M.L."/>
            <person name="Cocaign-Bousquet M."/>
        </authorList>
    </citation>
    <scope>NUCLEOTIDE SEQUENCE [LARGE SCALE GENOMIC DNA]</scope>
    <source>
        <strain evidence="2 3">A12</strain>
    </source>
</reference>
<evidence type="ECO:0000313" key="2">
    <source>
        <dbReference type="EMBL" id="CDG03512.1"/>
    </source>
</evidence>
<dbReference type="AlphaFoldDB" id="S6FR50"/>
<name>S6FR50_LACLL</name>
<dbReference type="Proteomes" id="UP000015361">
    <property type="component" value="Unassembled WGS sequence"/>
</dbReference>
<proteinExistence type="predicted"/>
<dbReference type="PANTHER" id="PTHR12526">
    <property type="entry name" value="GLYCOSYLTRANSFERASE"/>
    <property type="match status" value="1"/>
</dbReference>
<dbReference type="CDD" id="cd03801">
    <property type="entry name" value="GT4_PimA-like"/>
    <property type="match status" value="1"/>
</dbReference>
<dbReference type="InterPro" id="IPR001296">
    <property type="entry name" value="Glyco_trans_1"/>
</dbReference>
<dbReference type="RefSeq" id="WP_014571932.1">
    <property type="nucleotide sequence ID" value="NZ_CBLU010000003.1"/>
</dbReference>
<dbReference type="GO" id="GO:0016757">
    <property type="term" value="F:glycosyltransferase activity"/>
    <property type="evidence" value="ECO:0007669"/>
    <property type="project" value="InterPro"/>
</dbReference>
<sequence length="357" mass="40923">MTKITFVLPTNYNKPMGGFKIVYQYANWLIEQGFKVSICYCYGSNESKSYAAIKRLVDTRIIKFSRRETKVTWFALNKSIELVYNCIFSQEFPDSDIIFATSARTAPVVSSLPKEKGRKFYFIQGYESIGFGNKEGFAEETYNLGMTNIVISNELRQKVLSSGVEVPEYLPNFYNHNEFYLENPIEKRKNIVCLLNHVQETKRTKLGLEILREVKKTIPDLEVQLFGAYDPVEKLEDWIHFTKNANTEKLRKDIYGESKIYLLPSILEGWVLTGMEAMASGAAVVASRIGGIMDYANQENSILVTPDDKETFITEIINILQNEEKQLKIAKRGNEDIKQYSIEKSGKQLLQIINSKV</sequence>
<dbReference type="Pfam" id="PF00534">
    <property type="entry name" value="Glycos_transf_1"/>
    <property type="match status" value="1"/>
</dbReference>
<evidence type="ECO:0000313" key="3">
    <source>
        <dbReference type="Proteomes" id="UP000015361"/>
    </source>
</evidence>
<feature type="domain" description="Glycosyl transferase family 1" evidence="1">
    <location>
        <begin position="183"/>
        <end position="334"/>
    </location>
</feature>
<protein>
    <submittedName>
        <fullName evidence="2">Exopolysacharide related glycosyltransferase, group 1</fullName>
    </submittedName>
</protein>
<dbReference type="Gene3D" id="3.40.50.11090">
    <property type="match status" value="1"/>
</dbReference>
<dbReference type="SUPFAM" id="SSF53756">
    <property type="entry name" value="UDP-Glycosyltransferase/glycogen phosphorylase"/>
    <property type="match status" value="1"/>
</dbReference>
<evidence type="ECO:0000259" key="1">
    <source>
        <dbReference type="Pfam" id="PF00534"/>
    </source>
</evidence>
<accession>S6FR50</accession>
<organism evidence="2 3">
    <name type="scientific">Lactococcus lactis subsp. lactis A12</name>
    <dbReference type="NCBI Taxonomy" id="1137134"/>
    <lineage>
        <taxon>Bacteria</taxon>
        <taxon>Bacillati</taxon>
        <taxon>Bacillota</taxon>
        <taxon>Bacilli</taxon>
        <taxon>Lactobacillales</taxon>
        <taxon>Streptococcaceae</taxon>
        <taxon>Lactococcus</taxon>
    </lineage>
</organism>
<comment type="caution">
    <text evidence="2">The sequence shown here is derived from an EMBL/GenBank/DDBJ whole genome shotgun (WGS) entry which is preliminary data.</text>
</comment>